<feature type="domain" description="Ketoreductase" evidence="3">
    <location>
        <begin position="20"/>
        <end position="196"/>
    </location>
</feature>
<dbReference type="CDD" id="cd05233">
    <property type="entry name" value="SDR_c"/>
    <property type="match status" value="1"/>
</dbReference>
<dbReference type="EMBL" id="MUMY01000009">
    <property type="protein sequence ID" value="ONM48449.1"/>
    <property type="molecule type" value="Genomic_DNA"/>
</dbReference>
<reference evidence="4 5" key="1">
    <citation type="journal article" date="2016" name="Antonie Van Leeuwenhoek">
        <title>Nocardia donostiensis sp. nov., isolated from human respiratory specimens.</title>
        <authorList>
            <person name="Ercibengoa M."/>
            <person name="Bell M."/>
            <person name="Marimon J.M."/>
            <person name="Humrighouse B."/>
            <person name="Klenk H.P."/>
            <person name="Potter G."/>
            <person name="Perez-Trallero E."/>
        </authorList>
    </citation>
    <scope>NUCLEOTIDE SEQUENCE [LARGE SCALE GENOMIC DNA]</scope>
    <source>
        <strain evidence="4 5">X1655</strain>
    </source>
</reference>
<dbReference type="SMART" id="SM00822">
    <property type="entry name" value="PKS_KR"/>
    <property type="match status" value="1"/>
</dbReference>
<dbReference type="PANTHER" id="PTHR43180">
    <property type="entry name" value="3-OXOACYL-(ACYL-CARRIER-PROTEIN) REDUCTASE (AFU_ORTHOLOGUE AFUA_6G11210)"/>
    <property type="match status" value="1"/>
</dbReference>
<dbReference type="SUPFAM" id="SSF51735">
    <property type="entry name" value="NAD(P)-binding Rossmann-fold domains"/>
    <property type="match status" value="1"/>
</dbReference>
<dbReference type="Gene3D" id="3.40.50.720">
    <property type="entry name" value="NAD(P)-binding Rossmann-like Domain"/>
    <property type="match status" value="1"/>
</dbReference>
<comment type="caution">
    <text evidence="4">The sequence shown here is derived from an EMBL/GenBank/DDBJ whole genome shotgun (WGS) entry which is preliminary data.</text>
</comment>
<dbReference type="PRINTS" id="PR00080">
    <property type="entry name" value="SDRFAMILY"/>
</dbReference>
<dbReference type="STRING" id="1538463.B0T36_05065"/>
<name>A0A1W0B0W9_9NOCA</name>
<accession>A0A1W0B0W9</accession>
<sequence length="262" mass="26944">MRRSGDDDSLPSGTGRLAGKVAVVTGAAHGIGAAIATRFVAEGALVTLADIEEKAGRALTERLGAGCRFVRCDVSKEAEVASAIRSTTTELGRLDILVNNAGLGVGAEIVDLDVDQWQRVVRVNLDGAFYGIKHAAPMMRRSGGGAILNFSSIAAGRAMPGMAAYSAAKAGVEALTRTAAAELREAGVRVNAIVPGLVQTSAAEKGSQILGHGLGMNIDQYLATKQGRWGTPDEVAAVAVHLVSNEASFTSGLLYRVDNGSG</sequence>
<organism evidence="4 5">
    <name type="scientific">Nocardia donostiensis</name>
    <dbReference type="NCBI Taxonomy" id="1538463"/>
    <lineage>
        <taxon>Bacteria</taxon>
        <taxon>Bacillati</taxon>
        <taxon>Actinomycetota</taxon>
        <taxon>Actinomycetes</taxon>
        <taxon>Mycobacteriales</taxon>
        <taxon>Nocardiaceae</taxon>
        <taxon>Nocardia</taxon>
    </lineage>
</organism>
<dbReference type="GO" id="GO:0016491">
    <property type="term" value="F:oxidoreductase activity"/>
    <property type="evidence" value="ECO:0007669"/>
    <property type="project" value="UniProtKB-KW"/>
</dbReference>
<dbReference type="Proteomes" id="UP000188836">
    <property type="component" value="Unassembled WGS sequence"/>
</dbReference>
<evidence type="ECO:0000313" key="4">
    <source>
        <dbReference type="EMBL" id="ONM48449.1"/>
    </source>
</evidence>
<dbReference type="InterPro" id="IPR036291">
    <property type="entry name" value="NAD(P)-bd_dom_sf"/>
</dbReference>
<evidence type="ECO:0000313" key="5">
    <source>
        <dbReference type="Proteomes" id="UP000188836"/>
    </source>
</evidence>
<comment type="similarity">
    <text evidence="1">Belongs to the short-chain dehydrogenases/reductases (SDR) family.</text>
</comment>
<dbReference type="RefSeq" id="WP_077116706.1">
    <property type="nucleotide sequence ID" value="NZ_LOKT01000003.1"/>
</dbReference>
<dbReference type="Pfam" id="PF13561">
    <property type="entry name" value="adh_short_C2"/>
    <property type="match status" value="1"/>
</dbReference>
<dbReference type="InterPro" id="IPR057326">
    <property type="entry name" value="KR_dom"/>
</dbReference>
<proteinExistence type="inferred from homology"/>
<dbReference type="PROSITE" id="PS00061">
    <property type="entry name" value="ADH_SHORT"/>
    <property type="match status" value="1"/>
</dbReference>
<dbReference type="FunFam" id="3.40.50.720:FF:000084">
    <property type="entry name" value="Short-chain dehydrogenase reductase"/>
    <property type="match status" value="1"/>
</dbReference>
<dbReference type="PANTHER" id="PTHR43180:SF66">
    <property type="entry name" value="SHORT-CHAIN DEHYDROGENASE_REDUCTASE FAMILY PROTEIN"/>
    <property type="match status" value="1"/>
</dbReference>
<keyword evidence="5" id="KW-1185">Reference proteome</keyword>
<keyword evidence="2" id="KW-0560">Oxidoreductase</keyword>
<evidence type="ECO:0000256" key="1">
    <source>
        <dbReference type="ARBA" id="ARBA00006484"/>
    </source>
</evidence>
<dbReference type="InterPro" id="IPR002347">
    <property type="entry name" value="SDR_fam"/>
</dbReference>
<evidence type="ECO:0000259" key="3">
    <source>
        <dbReference type="SMART" id="SM00822"/>
    </source>
</evidence>
<evidence type="ECO:0000256" key="2">
    <source>
        <dbReference type="ARBA" id="ARBA00023002"/>
    </source>
</evidence>
<protein>
    <recommendedName>
        <fullName evidence="3">Ketoreductase domain-containing protein</fullName>
    </recommendedName>
</protein>
<gene>
    <name evidence="4" type="ORF">B0T46_12140</name>
</gene>
<dbReference type="InterPro" id="IPR020904">
    <property type="entry name" value="Sc_DH/Rdtase_CS"/>
</dbReference>
<dbReference type="PRINTS" id="PR00081">
    <property type="entry name" value="GDHRDH"/>
</dbReference>
<dbReference type="AlphaFoldDB" id="A0A1W0B0W9"/>